<dbReference type="GO" id="GO:0004843">
    <property type="term" value="F:cysteine-type deubiquitinase activity"/>
    <property type="evidence" value="ECO:0007669"/>
    <property type="project" value="InterPro"/>
</dbReference>
<dbReference type="OrthoDB" id="289038at2759"/>
<sequence length="2961" mass="350214">MTEQLDKQLVDKIKNKEVVVLIQQYNQSQYPSYEEYGHKNEQQQQGFQQDLGEENPAAIYKSILGQSIAMQRYINYFQENKGFDNLIKRLQDDKNRMPINIAIVYVQGLTHNNQDYYFSIYFLNEFLPKLKEALYFNITKSSEANIRLIKQETYEDIKKTLYTLMEKVNFNQNEHRENQVFLERFALQTAIICLNFDSLQQKFCAIQWVNQVLDDSYKKISTDELKKWLLDNQIFQKIFDEQSSHEQILINSDILLKFMLKEQMLEENHIDNLVTLCSKNQETFKCLCKVLDKVAYYLDVKHVQFFINKMLEDKINLTKDHIELIFNIQNWIHKYNRENSETVQSVKNQVIQFYKSLIFNPEIQNEINQEASQCLGKMIKSESKDAAQLIRQEMLQECLNNLEMNQSVGNSLKLIKEILNTFYMTSFKTDPNSVQNCALKLVYEQKLLQILLKNIQYVKQQFKKSLQNSSSTNIEKLYLEKISERIQFIKYIIEEIVEINNLNNTEAENQMPYLLDFDILNQYWQEFEQNFFVKQETDIFYNFISDLTKNSRNVEIFLKIFEEKMFQDENKIKNMNFNQFDCFKNLFTQINQIKGNLLQSKKQQDQDVYYYQQNQQFNDKDLYVYETASEEVFQKSSEFYIQINSNLSTVMELYQDQIKKEIFNELIENFNQQNLKLNQQKESLEFSPLINSLYFLVTYLGESEQKGFGNLKSHSGLIQGDLITFQLKNEFNSYKIQQDNLKIWSNQTILELRKQIAKIFNTQWDKTKIKVNDVLIQDRQNGRTISDLKLKDLDKLIVQKREIKEKNVPHAFLLEENGQYLTPKAKLVFTEIFLTFSNEKQQMYKENCVQFLNACFNTNDQRVDSDIIQQVYSNYDKENKGYLSISDFLRFYTEKSPKNEDSEHVKEQNPVFKNLKQLGYRRDLKKESEINEKFVDIQKLPRYILAQNEQFYDKLFALLEKTTKHNNQQAQNKIIDLLNYLPTSKKIYQEIKNFEGIINQQKPIWAQIFQKESDFELEYNLVVIAHLITGGEDEIEEKSQKNQKNQTQDQIIENTDQVNKGEIQQSQKNENENQGQQLKEEEIQEMKLKKSSSLDSEQEKMLKDIQDQELKEYFGSKDEEWSTKFIQSGGFQQLQKIFEQMVDQSQKIGQKNQVNLNNQQKNILGLILNIIKTYLTAIYSRNNLPQLFQKIAYLRLPIYNISLINEYLEEDKVHQNKQLHNKAQPQTSEKNLEKLLKLKKQIESANSEQDAEINVNNNDKNNYNKGEKSLKRKYEINCAHCKGELVYKDDPYAEKQLSYICDICCKTFDQGEGSFHCDNCNSDITYDVCEQCYNYEEDNQEEGENKKDNNQCEKDQKNQEKPPKIHESIEFQILAEKLVGNLGQTVLDSLDLKRFQEKVLNILIYIIKLPIYQEEKPILEFGLCILLANFKYSQDALKSFMEQQQSEKLILFGILKESEWVRELFHRFLFILQREDESIKLWLANILINNMPNQSKETSIECNEFYQILCKVLENQKISQKIDMTKLFEQIITNIGNHQSTEISSDYSSTDKILAGYLQIAETLLTNNDLCKGKGNLASELFNSCLFTKSEDILKSYKEEFQNNNNINPINYFKCKLKWSRKPVYNMVIQLLKNNQDVAQNFIIKDLKNLIDQVPSVNEWNYLPEKYSKSFTGFSGIHNIQNICYMNSMIQQCFLTKYFRYGIIAANDNKEPNQVEYDGGLRDYKEQIFDDDNLLHQLQKMFGFLLLTDRKFYNPLEFCFSMKDFDGQPCNVLIQQDSQEFLNMFFDKIENSLKNSIWRDLVINIFGGKMSAQLICKGCGHIKENLEKFYTWSLPVQNKTKLEQSLQSMVEGEIISDYKCDNCQKKQDIQKRVLMNDLPNFLVLHLQRIIFDMNTFLNKKISDKFEFPLELDVQEYTKSHMNKNQNQQPNLSRKTSEQIYEQQKRKDSTSKYIDNQTEEIQGQSKDYFKYKLKGVVVHSGTAEGGHYFSYINTEGQTWREFNDSLVREFDPKNIEKECFGGSTNNNGFYEQEKGDSSSNAYILIYEKIEKKDMQFKIENQEELKELTEKLKDGAISKSQIQKIQQKLSNKEQENIFIEVDPESIKGDQINTNLKQEVWLDNHQFLLQRFCYNEQFFDFINGVLNSLQLPAGLNSDEIENLNPQIYKDYQTIPKETKNMLNALVNELIPNFIFKILVRANDNMGNVSKSFNYLVNFLRFVPQYAGEFFISQFDDQMEYFINTCLIKCPDIQVKKYVQKLIIYLINFLLKFHNITSLIDHQQETDQNVVIVEKINDLLIYMADQLNYDVAKFWDKNEQYLQFWVDFINSGETQIEWCFKNDLIARMIDFMLQDKSPMKCYGKKQYTMGSKSEYGDEIKPDFKQIFFSINKLISMADISTEKEDNKKLNEDDKKKYILSENDSTCILNVNFCSKFLENKTDEDCFNYIIKKSCYNNYENSKVMAEKILDKMKQTNAQNALWVDTFKYYMSIQDDLQDQRLEWIFGIYQVKENEEKSFALKPFYIRLSAACIQSNSTIDNNILSFTDLLYKDSYSAYSQQQDSQMVLIMAYLTVADENKYIFEYTANLPPISYLAGYKFTDSIKKYIEDYKKSISSSQSLKQEIYDKCTYLMQKLEEKHKKYVDEGKFLPVQQYILGHTIETKEVSNEELIKDLFLEIKEVKINLVENKNDINKNCTLVFPSYCMDTDNSVDNRKIPLESNIYKIILQGKQNQHYQTSNENIDLDKLQTLVEIQEDFFIKKYTLKNMQNFKVNYEYFFEFDNQKANFYANRCPIRKTIEANKEETFIILHKRRINEEIKGDKINIKILKNNSQFQNSNYNNNINYNNKKPQIRHINYVNNEENDENEDSKENQGRSSQEGSQEDNLSNQGDDFYYQQDTNNFGNQIQKDNEENNNNNYNQESNNNNQDNQGDDNENSMPYINCGICGAKNPLTNEMCSTCTNDLF</sequence>
<dbReference type="InterPro" id="IPR011992">
    <property type="entry name" value="EF-hand-dom_pair"/>
</dbReference>
<dbReference type="OMA" id="CSHRTIK"/>
<dbReference type="InParanoid" id="A0A0V0QRX1"/>
<evidence type="ECO:0000259" key="3">
    <source>
        <dbReference type="PROSITE" id="PS50222"/>
    </source>
</evidence>
<proteinExistence type="predicted"/>
<dbReference type="PANTHER" id="PTHR24006">
    <property type="entry name" value="UBIQUITIN CARBOXYL-TERMINAL HYDROLASE"/>
    <property type="match status" value="1"/>
</dbReference>
<dbReference type="EMBL" id="LDAU01000110">
    <property type="protein sequence ID" value="KRX05033.1"/>
    <property type="molecule type" value="Genomic_DNA"/>
</dbReference>
<dbReference type="PROSITE" id="PS50222">
    <property type="entry name" value="EF_HAND_2"/>
    <property type="match status" value="1"/>
</dbReference>
<feature type="compositionally biased region" description="Polar residues" evidence="2">
    <location>
        <begin position="2870"/>
        <end position="2899"/>
    </location>
</feature>
<feature type="domain" description="USP" evidence="4">
    <location>
        <begin position="1675"/>
        <end position="2048"/>
    </location>
</feature>
<organism evidence="5 6">
    <name type="scientific">Pseudocohnilembus persalinus</name>
    <name type="common">Ciliate</name>
    <dbReference type="NCBI Taxonomy" id="266149"/>
    <lineage>
        <taxon>Eukaryota</taxon>
        <taxon>Sar</taxon>
        <taxon>Alveolata</taxon>
        <taxon>Ciliophora</taxon>
        <taxon>Intramacronucleata</taxon>
        <taxon>Oligohymenophorea</taxon>
        <taxon>Scuticociliatia</taxon>
        <taxon>Philasterida</taxon>
        <taxon>Pseudocohnilembidae</taxon>
        <taxon>Pseudocohnilembus</taxon>
    </lineage>
</organism>
<dbReference type="InterPro" id="IPR038765">
    <property type="entry name" value="Papain-like_cys_pep_sf"/>
</dbReference>
<dbReference type="InterPro" id="IPR001394">
    <property type="entry name" value="Peptidase_C19_UCH"/>
</dbReference>
<dbReference type="PROSITE" id="PS50235">
    <property type="entry name" value="USP_3"/>
    <property type="match status" value="1"/>
</dbReference>
<keyword evidence="1" id="KW-0175">Coiled coil</keyword>
<reference evidence="5 6" key="1">
    <citation type="journal article" date="2015" name="Sci. Rep.">
        <title>Genome of the facultative scuticociliatosis pathogen Pseudocohnilembus persalinus provides insight into its virulence through horizontal gene transfer.</title>
        <authorList>
            <person name="Xiong J."/>
            <person name="Wang G."/>
            <person name="Cheng J."/>
            <person name="Tian M."/>
            <person name="Pan X."/>
            <person name="Warren A."/>
            <person name="Jiang C."/>
            <person name="Yuan D."/>
            <person name="Miao W."/>
        </authorList>
    </citation>
    <scope>NUCLEOTIDE SEQUENCE [LARGE SCALE GENOMIC DNA]</scope>
    <source>
        <strain evidence="5">36N120E</strain>
    </source>
</reference>
<comment type="caution">
    <text evidence="5">The sequence shown here is derived from an EMBL/GenBank/DDBJ whole genome shotgun (WGS) entry which is preliminary data.</text>
</comment>
<dbReference type="PANTHER" id="PTHR24006:SF827">
    <property type="entry name" value="UBIQUITIN CARBOXYL-TERMINAL HYDROLASE 34"/>
    <property type="match status" value="1"/>
</dbReference>
<evidence type="ECO:0000313" key="6">
    <source>
        <dbReference type="Proteomes" id="UP000054937"/>
    </source>
</evidence>
<dbReference type="InterPro" id="IPR050164">
    <property type="entry name" value="Peptidase_C19"/>
</dbReference>
<evidence type="ECO:0000313" key="5">
    <source>
        <dbReference type="EMBL" id="KRX05033.1"/>
    </source>
</evidence>
<feature type="domain" description="EF-hand" evidence="3">
    <location>
        <begin position="863"/>
        <end position="898"/>
    </location>
</feature>
<feature type="region of interest" description="Disordered" evidence="2">
    <location>
        <begin position="1920"/>
        <end position="1956"/>
    </location>
</feature>
<dbReference type="GO" id="GO:0005509">
    <property type="term" value="F:calcium ion binding"/>
    <property type="evidence" value="ECO:0007669"/>
    <property type="project" value="InterPro"/>
</dbReference>
<dbReference type="Proteomes" id="UP000054937">
    <property type="component" value="Unassembled WGS sequence"/>
</dbReference>
<evidence type="ECO:0000256" key="2">
    <source>
        <dbReference type="SAM" id="MobiDB-lite"/>
    </source>
</evidence>
<accession>A0A0V0QRX1</accession>
<evidence type="ECO:0000256" key="1">
    <source>
        <dbReference type="SAM" id="Coils"/>
    </source>
</evidence>
<name>A0A0V0QRX1_PSEPJ</name>
<feature type="region of interest" description="Disordered" evidence="2">
    <location>
        <begin position="2857"/>
        <end position="2932"/>
    </location>
</feature>
<keyword evidence="6" id="KW-1185">Reference proteome</keyword>
<gene>
    <name evidence="5" type="ORF">PPERSA_06667</name>
</gene>
<dbReference type="Gene3D" id="3.90.70.10">
    <property type="entry name" value="Cysteine proteinases"/>
    <property type="match status" value="1"/>
</dbReference>
<feature type="region of interest" description="Disordered" evidence="2">
    <location>
        <begin position="1340"/>
        <end position="1363"/>
    </location>
</feature>
<feature type="compositionally biased region" description="Polar residues" evidence="2">
    <location>
        <begin position="1922"/>
        <end position="1941"/>
    </location>
</feature>
<evidence type="ECO:0008006" key="7">
    <source>
        <dbReference type="Google" id="ProtNLM"/>
    </source>
</evidence>
<dbReference type="InterPro" id="IPR028889">
    <property type="entry name" value="USP"/>
</dbReference>
<dbReference type="InterPro" id="IPR002048">
    <property type="entry name" value="EF_hand_dom"/>
</dbReference>
<dbReference type="InterPro" id="IPR018200">
    <property type="entry name" value="USP_CS"/>
</dbReference>
<dbReference type="SUPFAM" id="SSF54001">
    <property type="entry name" value="Cysteine proteinases"/>
    <property type="match status" value="1"/>
</dbReference>
<evidence type="ECO:0000259" key="4">
    <source>
        <dbReference type="PROSITE" id="PS50235"/>
    </source>
</evidence>
<dbReference type="SUPFAM" id="SSF47473">
    <property type="entry name" value="EF-hand"/>
    <property type="match status" value="1"/>
</dbReference>
<dbReference type="Pfam" id="PF00443">
    <property type="entry name" value="UCH"/>
    <property type="match status" value="1"/>
</dbReference>
<dbReference type="GO" id="GO:0005829">
    <property type="term" value="C:cytosol"/>
    <property type="evidence" value="ECO:0007669"/>
    <property type="project" value="TreeGrafter"/>
</dbReference>
<dbReference type="FunFam" id="3.90.70.10:FF:000022">
    <property type="entry name" value="Ubiquitin carboxyl-terminal hydrolase 24"/>
    <property type="match status" value="1"/>
</dbReference>
<dbReference type="GO" id="GO:0016579">
    <property type="term" value="P:protein deubiquitination"/>
    <property type="evidence" value="ECO:0007669"/>
    <property type="project" value="InterPro"/>
</dbReference>
<feature type="compositionally biased region" description="Basic and acidic residues" evidence="2">
    <location>
        <begin position="1343"/>
        <end position="1363"/>
    </location>
</feature>
<dbReference type="PROSITE" id="PS00973">
    <property type="entry name" value="USP_2"/>
    <property type="match status" value="1"/>
</dbReference>
<feature type="coiled-coil region" evidence="1">
    <location>
        <begin position="660"/>
        <end position="687"/>
    </location>
</feature>
<feature type="compositionally biased region" description="Low complexity" evidence="2">
    <location>
        <begin position="2909"/>
        <end position="2925"/>
    </location>
</feature>
<dbReference type="GO" id="GO:0005634">
    <property type="term" value="C:nucleus"/>
    <property type="evidence" value="ECO:0007669"/>
    <property type="project" value="TreeGrafter"/>
</dbReference>
<protein>
    <recommendedName>
        <fullName evidence="7">USP domain-containing protein</fullName>
    </recommendedName>
</protein>